<dbReference type="GeneID" id="77008649"/>
<dbReference type="RefSeq" id="WP_036624692.1">
    <property type="nucleotide sequence ID" value="NZ_BOSD01000003.1"/>
</dbReference>
<dbReference type="HOGENOM" id="CLU_1234029_0_0_9"/>
<feature type="coiled-coil region" evidence="1">
    <location>
        <begin position="141"/>
        <end position="168"/>
    </location>
</feature>
<organism evidence="2 3">
    <name type="scientific">Paenibacillus macerans</name>
    <name type="common">Bacillus macerans</name>
    <dbReference type="NCBI Taxonomy" id="44252"/>
    <lineage>
        <taxon>Bacteria</taxon>
        <taxon>Bacillati</taxon>
        <taxon>Bacillota</taxon>
        <taxon>Bacilli</taxon>
        <taxon>Bacillales</taxon>
        <taxon>Paenibacillaceae</taxon>
        <taxon>Paenibacillus</taxon>
    </lineage>
</organism>
<dbReference type="AlphaFoldDB" id="A0A090Y2Z4"/>
<evidence type="ECO:0000256" key="1">
    <source>
        <dbReference type="SAM" id="Coils"/>
    </source>
</evidence>
<sequence length="224" mass="25950">MKNILVTQTNISSVPIDWLCARYQRLKRRRKNGNPQEIKEMELIEKYLQNIGKAELIGLYSTVEQLEMDIPVAMRQQYAPIVEHRLKEHYRHRQRKVWIEAAIPKAIANLRAEPTKLTATYGNLAGVTGGGGIHNPIEASFIRAVEKIERLEQELRDLEERMDPMKKALLELDFEQLSLVEAKYFCREEPIDDALINSFGWGRQKYYTVKKTALITLATSLRVI</sequence>
<evidence type="ECO:0000313" key="2">
    <source>
        <dbReference type="EMBL" id="KFM93088.1"/>
    </source>
</evidence>
<dbReference type="EMBL" id="JMQA01000053">
    <property type="protein sequence ID" value="KFM93088.1"/>
    <property type="molecule type" value="Genomic_DNA"/>
</dbReference>
<accession>A0A090Y2Z4</accession>
<protein>
    <submittedName>
        <fullName evidence="2">Uncharacterized protein</fullName>
    </submittedName>
</protein>
<dbReference type="Proteomes" id="UP000029278">
    <property type="component" value="Unassembled WGS sequence"/>
</dbReference>
<name>A0A090Y2Z4_PAEMA</name>
<gene>
    <name evidence="2" type="ORF">DJ90_2962</name>
</gene>
<dbReference type="STRING" id="44252.DJ90_2962"/>
<keyword evidence="3" id="KW-1185">Reference proteome</keyword>
<proteinExistence type="predicted"/>
<comment type="caution">
    <text evidence="2">The sequence shown here is derived from an EMBL/GenBank/DDBJ whole genome shotgun (WGS) entry which is preliminary data.</text>
</comment>
<evidence type="ECO:0000313" key="3">
    <source>
        <dbReference type="Proteomes" id="UP000029278"/>
    </source>
</evidence>
<dbReference type="OrthoDB" id="2629136at2"/>
<dbReference type="PATRIC" id="fig|44252.3.peg.6263"/>
<reference evidence="2 3" key="1">
    <citation type="submission" date="2014-04" db="EMBL/GenBank/DDBJ databases">
        <authorList>
            <person name="Bishop-Lilly K.A."/>
            <person name="Broomall S.M."/>
            <person name="Chain P.S."/>
            <person name="Chertkov O."/>
            <person name="Coyne S.R."/>
            <person name="Daligault H.E."/>
            <person name="Davenport K.W."/>
            <person name="Erkkila T."/>
            <person name="Frey K.G."/>
            <person name="Gibbons H.S."/>
            <person name="Gu W."/>
            <person name="Jaissle J."/>
            <person name="Johnson S.L."/>
            <person name="Koroleva G.I."/>
            <person name="Ladner J.T."/>
            <person name="Lo C.-C."/>
            <person name="Minogue T.D."/>
            <person name="Munk C."/>
            <person name="Palacios G.F."/>
            <person name="Redden C.L."/>
            <person name="Rosenzweig C.N."/>
            <person name="Scholz M.B."/>
            <person name="Teshima H."/>
            <person name="Xu Y."/>
        </authorList>
    </citation>
    <scope>NUCLEOTIDE SEQUENCE [LARGE SCALE GENOMIC DNA]</scope>
    <source>
        <strain evidence="2 3">8244</strain>
    </source>
</reference>
<keyword evidence="1" id="KW-0175">Coiled coil</keyword>